<evidence type="ECO:0000256" key="1">
    <source>
        <dbReference type="SAM" id="Phobius"/>
    </source>
</evidence>
<keyword evidence="1" id="KW-0472">Membrane</keyword>
<feature type="transmembrane region" description="Helical" evidence="1">
    <location>
        <begin position="56"/>
        <end position="79"/>
    </location>
</feature>
<feature type="transmembrane region" description="Helical" evidence="1">
    <location>
        <begin position="250"/>
        <end position="269"/>
    </location>
</feature>
<dbReference type="HOGENOM" id="CLU_035509_15_2_1"/>
<dbReference type="InterPro" id="IPR045340">
    <property type="entry name" value="DUF6533"/>
</dbReference>
<feature type="transmembrane region" description="Helical" evidence="1">
    <location>
        <begin position="27"/>
        <end position="44"/>
    </location>
</feature>
<keyword evidence="4" id="KW-1185">Reference proteome</keyword>
<protein>
    <recommendedName>
        <fullName evidence="2">DUF6533 domain-containing protein</fullName>
    </recommendedName>
</protein>
<evidence type="ECO:0000313" key="3">
    <source>
        <dbReference type="EMBL" id="KII83978.1"/>
    </source>
</evidence>
<name>A0A0C9T754_PLICR</name>
<evidence type="ECO:0000313" key="4">
    <source>
        <dbReference type="Proteomes" id="UP000053263"/>
    </source>
</evidence>
<proteinExistence type="predicted"/>
<dbReference type="OrthoDB" id="2638860at2759"/>
<feature type="transmembrane region" description="Helical" evidence="1">
    <location>
        <begin position="99"/>
        <end position="122"/>
    </location>
</feature>
<reference evidence="3 4" key="1">
    <citation type="submission" date="2014-06" db="EMBL/GenBank/DDBJ databases">
        <title>Evolutionary Origins and Diversification of the Mycorrhizal Mutualists.</title>
        <authorList>
            <consortium name="DOE Joint Genome Institute"/>
            <consortium name="Mycorrhizal Genomics Consortium"/>
            <person name="Kohler A."/>
            <person name="Kuo A."/>
            <person name="Nagy L.G."/>
            <person name="Floudas D."/>
            <person name="Copeland A."/>
            <person name="Barry K.W."/>
            <person name="Cichocki N."/>
            <person name="Veneault-Fourrey C."/>
            <person name="LaButti K."/>
            <person name="Lindquist E.A."/>
            <person name="Lipzen A."/>
            <person name="Lundell T."/>
            <person name="Morin E."/>
            <person name="Murat C."/>
            <person name="Riley R."/>
            <person name="Ohm R."/>
            <person name="Sun H."/>
            <person name="Tunlid A."/>
            <person name="Henrissat B."/>
            <person name="Grigoriev I.V."/>
            <person name="Hibbett D.S."/>
            <person name="Martin F."/>
        </authorList>
    </citation>
    <scope>NUCLEOTIDE SEQUENCE [LARGE SCALE GENOMIC DNA]</scope>
    <source>
        <strain evidence="3 4">FD-325 SS-3</strain>
    </source>
</reference>
<keyword evidence="1" id="KW-0812">Transmembrane</keyword>
<feature type="transmembrane region" description="Helical" evidence="1">
    <location>
        <begin position="183"/>
        <end position="203"/>
    </location>
</feature>
<accession>A0A0C9T754</accession>
<sequence>MSALASPTSAGSESVLDILWHTEHTKMMILSGVTVLTYDHILTFNEELNLIWRPKFVLVSWIFLFNRYLVPALLAVDIYEHFYLDMPYHQGIQFCKIWIVIQGYFTILSFMSIHVIVAFRVYALHGGRPWVSRVLWAAGIIYSIVCLVLSTLEQLPQTSPWPDSVRAIRHQCIGSIPSWSWVIWLPSVVFETLLFGLTMAAALRQATYGTSFNSMYQILYRDGILSFLAVSLCSLFSLLVWVTAPQSLLGLGRYFALALVNVAGSRLVLNLKDYSARQREAMSESRKLLRFQTDSDTELCPNRHPIAVSYPSLQMQQIRDDEEKQGYLTVTMPANVYLGQHETRSPAHGYGNDDIV</sequence>
<gene>
    <name evidence="3" type="ORF">PLICRDRAFT_46754</name>
</gene>
<evidence type="ECO:0000259" key="2">
    <source>
        <dbReference type="Pfam" id="PF20151"/>
    </source>
</evidence>
<feature type="domain" description="DUF6533" evidence="2">
    <location>
        <begin position="29"/>
        <end position="71"/>
    </location>
</feature>
<feature type="transmembrane region" description="Helical" evidence="1">
    <location>
        <begin position="224"/>
        <end position="244"/>
    </location>
</feature>
<dbReference type="Proteomes" id="UP000053263">
    <property type="component" value="Unassembled WGS sequence"/>
</dbReference>
<dbReference type="Pfam" id="PF20151">
    <property type="entry name" value="DUF6533"/>
    <property type="match status" value="1"/>
</dbReference>
<organism evidence="3 4">
    <name type="scientific">Plicaturopsis crispa FD-325 SS-3</name>
    <dbReference type="NCBI Taxonomy" id="944288"/>
    <lineage>
        <taxon>Eukaryota</taxon>
        <taxon>Fungi</taxon>
        <taxon>Dikarya</taxon>
        <taxon>Basidiomycota</taxon>
        <taxon>Agaricomycotina</taxon>
        <taxon>Agaricomycetes</taxon>
        <taxon>Agaricomycetidae</taxon>
        <taxon>Amylocorticiales</taxon>
        <taxon>Amylocorticiaceae</taxon>
        <taxon>Plicatura</taxon>
        <taxon>Plicaturopsis crispa</taxon>
    </lineage>
</organism>
<dbReference type="AlphaFoldDB" id="A0A0C9T754"/>
<keyword evidence="1" id="KW-1133">Transmembrane helix</keyword>
<dbReference type="EMBL" id="KN832573">
    <property type="protein sequence ID" value="KII83978.1"/>
    <property type="molecule type" value="Genomic_DNA"/>
</dbReference>
<feature type="transmembrane region" description="Helical" evidence="1">
    <location>
        <begin position="134"/>
        <end position="152"/>
    </location>
</feature>